<protein>
    <submittedName>
        <fullName evidence="1">Uncharacterized protein</fullName>
    </submittedName>
</protein>
<comment type="caution">
    <text evidence="1">The sequence shown here is derived from an EMBL/GenBank/DDBJ whole genome shotgun (WGS) entry which is preliminary data.</text>
</comment>
<organism evidence="1 2">
    <name type="scientific">Populus trichocarpa</name>
    <name type="common">Western balsam poplar</name>
    <name type="synonym">Populus balsamifera subsp. trichocarpa</name>
    <dbReference type="NCBI Taxonomy" id="3694"/>
    <lineage>
        <taxon>Eukaryota</taxon>
        <taxon>Viridiplantae</taxon>
        <taxon>Streptophyta</taxon>
        <taxon>Embryophyta</taxon>
        <taxon>Tracheophyta</taxon>
        <taxon>Spermatophyta</taxon>
        <taxon>Magnoliopsida</taxon>
        <taxon>eudicotyledons</taxon>
        <taxon>Gunneridae</taxon>
        <taxon>Pentapetalae</taxon>
        <taxon>rosids</taxon>
        <taxon>fabids</taxon>
        <taxon>Malpighiales</taxon>
        <taxon>Salicaceae</taxon>
        <taxon>Saliceae</taxon>
        <taxon>Populus</taxon>
    </lineage>
</organism>
<keyword evidence="2" id="KW-1185">Reference proteome</keyword>
<dbReference type="Proteomes" id="UP000006729">
    <property type="component" value="Chromosome 1"/>
</dbReference>
<evidence type="ECO:0000313" key="1">
    <source>
        <dbReference type="EMBL" id="KAI9401119.1"/>
    </source>
</evidence>
<sequence length="237" mass="26655">MATPEESSTLELIRQHLLGDFTSTDEFISNLESTVASISVKLENSLSGSESNSPVSDQSYYSTQETCSFEIKSEIIDLTPPEPMFSDSSNQSPPPELVKMTDREETILRHYRGVRRRPWGKFAAEIRDPTRKGSRVWLGTFDSDIDAARAYDCAAFKMRGRKAILNFPLEAGLSSSPPATGRKRRRVKREEVLPESVDVSPENWDVEWSGEEVEGFSDEEQLSPLSRKPVLLYVSVD</sequence>
<accession>A0ACC0TIB1</accession>
<evidence type="ECO:0000313" key="2">
    <source>
        <dbReference type="Proteomes" id="UP000006729"/>
    </source>
</evidence>
<dbReference type="EMBL" id="CM009290">
    <property type="protein sequence ID" value="KAI9401119.1"/>
    <property type="molecule type" value="Genomic_DNA"/>
</dbReference>
<reference evidence="1 2" key="1">
    <citation type="journal article" date="2006" name="Science">
        <title>The genome of black cottonwood, Populus trichocarpa (Torr. &amp; Gray).</title>
        <authorList>
            <person name="Tuskan G.A."/>
            <person name="Difazio S."/>
            <person name="Jansson S."/>
            <person name="Bohlmann J."/>
            <person name="Grigoriev I."/>
            <person name="Hellsten U."/>
            <person name="Putnam N."/>
            <person name="Ralph S."/>
            <person name="Rombauts S."/>
            <person name="Salamov A."/>
            <person name="Schein J."/>
            <person name="Sterck L."/>
            <person name="Aerts A."/>
            <person name="Bhalerao R.R."/>
            <person name="Bhalerao R.P."/>
            <person name="Blaudez D."/>
            <person name="Boerjan W."/>
            <person name="Brun A."/>
            <person name="Brunner A."/>
            <person name="Busov V."/>
            <person name="Campbell M."/>
            <person name="Carlson J."/>
            <person name="Chalot M."/>
            <person name="Chapman J."/>
            <person name="Chen G.L."/>
            <person name="Cooper D."/>
            <person name="Coutinho P.M."/>
            <person name="Couturier J."/>
            <person name="Covert S."/>
            <person name="Cronk Q."/>
            <person name="Cunningham R."/>
            <person name="Davis J."/>
            <person name="Degroeve S."/>
            <person name="Dejardin A."/>
            <person name="Depamphilis C."/>
            <person name="Detter J."/>
            <person name="Dirks B."/>
            <person name="Dubchak I."/>
            <person name="Duplessis S."/>
            <person name="Ehlting J."/>
            <person name="Ellis B."/>
            <person name="Gendler K."/>
            <person name="Goodstein D."/>
            <person name="Gribskov M."/>
            <person name="Grimwood J."/>
            <person name="Groover A."/>
            <person name="Gunter L."/>
            <person name="Hamberger B."/>
            <person name="Heinze B."/>
            <person name="Helariutta Y."/>
            <person name="Henrissat B."/>
            <person name="Holligan D."/>
            <person name="Holt R."/>
            <person name="Huang W."/>
            <person name="Islam-Faridi N."/>
            <person name="Jones S."/>
            <person name="Jones-Rhoades M."/>
            <person name="Jorgensen R."/>
            <person name="Joshi C."/>
            <person name="Kangasjarvi J."/>
            <person name="Karlsson J."/>
            <person name="Kelleher C."/>
            <person name="Kirkpatrick R."/>
            <person name="Kirst M."/>
            <person name="Kohler A."/>
            <person name="Kalluri U."/>
            <person name="Larimer F."/>
            <person name="Leebens-Mack J."/>
            <person name="Leple J.C."/>
            <person name="Locascio P."/>
            <person name="Lou Y."/>
            <person name="Lucas S."/>
            <person name="Martin F."/>
            <person name="Montanini B."/>
            <person name="Napoli C."/>
            <person name="Nelson D.R."/>
            <person name="Nelson C."/>
            <person name="Nieminen K."/>
            <person name="Nilsson O."/>
            <person name="Pereda V."/>
            <person name="Peter G."/>
            <person name="Philippe R."/>
            <person name="Pilate G."/>
            <person name="Poliakov A."/>
            <person name="Razumovskaya J."/>
            <person name="Richardson P."/>
            <person name="Rinaldi C."/>
            <person name="Ritland K."/>
            <person name="Rouze P."/>
            <person name="Ryaboy D."/>
            <person name="Schmutz J."/>
            <person name="Schrader J."/>
            <person name="Segerman B."/>
            <person name="Shin H."/>
            <person name="Siddiqui A."/>
            <person name="Sterky F."/>
            <person name="Terry A."/>
            <person name="Tsai C.J."/>
            <person name="Uberbacher E."/>
            <person name="Unneberg P."/>
            <person name="Vahala J."/>
            <person name="Wall K."/>
            <person name="Wessler S."/>
            <person name="Yang G."/>
            <person name="Yin T."/>
            <person name="Douglas C."/>
            <person name="Marra M."/>
            <person name="Sandberg G."/>
            <person name="Van de Peer Y."/>
            <person name="Rokhsar D."/>
        </authorList>
    </citation>
    <scope>NUCLEOTIDE SEQUENCE [LARGE SCALE GENOMIC DNA]</scope>
    <source>
        <strain evidence="2">cv. Nisqually</strain>
    </source>
</reference>
<name>A0ACC0TIB1_POPTR</name>
<proteinExistence type="predicted"/>
<gene>
    <name evidence="1" type="ORF">POPTR_001G079600v4</name>
</gene>